<evidence type="ECO:0000313" key="2">
    <source>
        <dbReference type="EMBL" id="GGH03711.1"/>
    </source>
</evidence>
<dbReference type="InterPro" id="IPR018723">
    <property type="entry name" value="DUF2254_membrane"/>
</dbReference>
<sequence>MERIKLLIGRIAGSLWFMPALYAAGAIALVFAAPLAEFIIPDVLADAIEEDALRTILNVLSSSLLAVTIFSLTTMATSLKAVSDAATPRARPILIQGGNAQNAIATFLGAFIFSMIGLVALNSGILGAGGEAVLFALTILATLMVVVVLIQWIRQLSTLGDVEDAISKVESATQEAFKALACLPPSADRSALGKGGSLVLRADRPGYVQMIDLRSLDEAAGRLGATVEVLALPGERCGPALDLARVYGAGGADAAQRLLPCFVRGNVRTLEADPRLGLTALSEIGSRALSPGVNDPGTAVSAIRALERCFAGWSKASGKDNPGPALERVVYPSLDASGALRDPVIALARDGAGQLEVMRALGELCAAAGSLDALDLEEEAGVLKSEIMERASAAMAHKSDIVRLTDAIG</sequence>
<evidence type="ECO:0000313" key="3">
    <source>
        <dbReference type="Proteomes" id="UP000648722"/>
    </source>
</evidence>
<protein>
    <recommendedName>
        <fullName evidence="4">DUF2254 domain-containing protein</fullName>
    </recommendedName>
</protein>
<feature type="transmembrane region" description="Helical" evidence="1">
    <location>
        <begin position="103"/>
        <end position="126"/>
    </location>
</feature>
<name>A0ABQ1XUG0_9PROT</name>
<dbReference type="Pfam" id="PF10011">
    <property type="entry name" value="DUF2254"/>
    <property type="match status" value="1"/>
</dbReference>
<proteinExistence type="predicted"/>
<feature type="transmembrane region" description="Helical" evidence="1">
    <location>
        <begin position="132"/>
        <end position="153"/>
    </location>
</feature>
<reference evidence="3" key="1">
    <citation type="journal article" date="2019" name="Int. J. Syst. Evol. Microbiol.">
        <title>The Global Catalogue of Microorganisms (GCM) 10K type strain sequencing project: providing services to taxonomists for standard genome sequencing and annotation.</title>
        <authorList>
            <consortium name="The Broad Institute Genomics Platform"/>
            <consortium name="The Broad Institute Genome Sequencing Center for Infectious Disease"/>
            <person name="Wu L."/>
            <person name="Ma J."/>
        </authorList>
    </citation>
    <scope>NUCLEOTIDE SEQUENCE [LARGE SCALE GENOMIC DNA]</scope>
    <source>
        <strain evidence="3">CGMCC 1.12766</strain>
    </source>
</reference>
<organism evidence="2 3">
    <name type="scientific">Glycocaulis albus</name>
    <dbReference type="NCBI Taxonomy" id="1382801"/>
    <lineage>
        <taxon>Bacteria</taxon>
        <taxon>Pseudomonadati</taxon>
        <taxon>Pseudomonadota</taxon>
        <taxon>Alphaproteobacteria</taxon>
        <taxon>Maricaulales</taxon>
        <taxon>Maricaulaceae</taxon>
        <taxon>Glycocaulis</taxon>
    </lineage>
</organism>
<accession>A0ABQ1XUG0</accession>
<feature type="transmembrane region" description="Helical" evidence="1">
    <location>
        <begin position="20"/>
        <end position="40"/>
    </location>
</feature>
<gene>
    <name evidence="2" type="ORF">GCM10007420_20080</name>
</gene>
<dbReference type="EMBL" id="BMFS01000009">
    <property type="protein sequence ID" value="GGH03711.1"/>
    <property type="molecule type" value="Genomic_DNA"/>
</dbReference>
<comment type="caution">
    <text evidence="2">The sequence shown here is derived from an EMBL/GenBank/DDBJ whole genome shotgun (WGS) entry which is preliminary data.</text>
</comment>
<dbReference type="Proteomes" id="UP000648722">
    <property type="component" value="Unassembled WGS sequence"/>
</dbReference>
<dbReference type="RefSeq" id="WP_188452452.1">
    <property type="nucleotide sequence ID" value="NZ_BMFS01000009.1"/>
</dbReference>
<evidence type="ECO:0008006" key="4">
    <source>
        <dbReference type="Google" id="ProtNLM"/>
    </source>
</evidence>
<evidence type="ECO:0000256" key="1">
    <source>
        <dbReference type="SAM" id="Phobius"/>
    </source>
</evidence>
<keyword evidence="3" id="KW-1185">Reference proteome</keyword>
<keyword evidence="1" id="KW-0472">Membrane</keyword>
<keyword evidence="1" id="KW-1133">Transmembrane helix</keyword>
<keyword evidence="1" id="KW-0812">Transmembrane</keyword>